<name>A0A0M4SBP2_9BACT</name>
<dbReference type="EMBL" id="CP012541">
    <property type="protein sequence ID" value="ALF47697.1"/>
    <property type="molecule type" value="Genomic_DNA"/>
</dbReference>
<dbReference type="AlphaFoldDB" id="A0A0M4SBP2"/>
<dbReference type="PATRIC" id="fig|199.248.peg.1060"/>
<evidence type="ECO:0000313" key="1">
    <source>
        <dbReference type="EMBL" id="ALF47697.1"/>
    </source>
</evidence>
<reference evidence="2" key="1">
    <citation type="submission" date="2015-08" db="EMBL/GenBank/DDBJ databases">
        <title>Comparative genomics of the Campylobacter concisus group.</title>
        <authorList>
            <person name="Miller W.G."/>
            <person name="Yee E."/>
            <person name="Chapman M.H."/>
            <person name="Huynh S."/>
            <person name="Bono J.L."/>
            <person name="On S.L.W."/>
            <person name="St Leger J."/>
            <person name="Foster G."/>
            <person name="Parker C.T."/>
        </authorList>
    </citation>
    <scope>NUCLEOTIDE SEQUENCE [LARGE SCALE GENOMIC DNA]</scope>
    <source>
        <strain evidence="2">ATCC 33237</strain>
    </source>
</reference>
<organism evidence="1 2">
    <name type="scientific">Campylobacter concisus</name>
    <dbReference type="NCBI Taxonomy" id="199"/>
    <lineage>
        <taxon>Bacteria</taxon>
        <taxon>Pseudomonadati</taxon>
        <taxon>Campylobacterota</taxon>
        <taxon>Epsilonproteobacteria</taxon>
        <taxon>Campylobacterales</taxon>
        <taxon>Campylobacteraceae</taxon>
        <taxon>Campylobacter</taxon>
    </lineage>
</organism>
<dbReference type="PANTHER" id="PTHR35866">
    <property type="entry name" value="PUTATIVE-RELATED"/>
    <property type="match status" value="1"/>
</dbReference>
<sequence>MKVQGFSYEFDASFCESCGGKCCTGESGYIWINEEEISKFCTAFHMSKDEFEKQFLIRVGLRCSIKEKPYEDGFACIFFDEKNKNCSVYELRPQQCRTFPFWNYFKKNLKELKAECIGVKF</sequence>
<evidence type="ECO:0000313" key="2">
    <source>
        <dbReference type="Proteomes" id="UP000066049"/>
    </source>
</evidence>
<gene>
    <name evidence="1" type="ORF">CCON33237_1022</name>
</gene>
<protein>
    <submittedName>
        <fullName evidence="1">Putative Fe-S cluster-containing protein</fullName>
    </submittedName>
</protein>
<dbReference type="PANTHER" id="PTHR35866:SF1">
    <property type="entry name" value="YKGJ FAMILY CYSTEINE CLUSTER PROTEIN"/>
    <property type="match status" value="1"/>
</dbReference>
<dbReference type="KEGG" id="ccoc:CCON33237_1022"/>
<dbReference type="InterPro" id="IPR005358">
    <property type="entry name" value="Puta_zinc/iron-chelating_dom"/>
</dbReference>
<proteinExistence type="predicted"/>
<dbReference type="GeneID" id="28662699"/>
<dbReference type="RefSeq" id="WP_054196689.1">
    <property type="nucleotide sequence ID" value="NZ_CABMLB010000003.1"/>
</dbReference>
<accession>A0A0M4SBP2</accession>
<dbReference type="Pfam" id="PF03692">
    <property type="entry name" value="CxxCxxCC"/>
    <property type="match status" value="1"/>
</dbReference>
<dbReference type="Proteomes" id="UP000066049">
    <property type="component" value="Chromosome"/>
</dbReference>